<evidence type="ECO:0000313" key="2">
    <source>
        <dbReference type="Proteomes" id="UP001392437"/>
    </source>
</evidence>
<name>A0AAW0R9Q1_9PEZI</name>
<gene>
    <name evidence="1" type="ORF">PG999_002994</name>
</gene>
<organism evidence="1 2">
    <name type="scientific">Apiospora kogelbergensis</name>
    <dbReference type="NCBI Taxonomy" id="1337665"/>
    <lineage>
        <taxon>Eukaryota</taxon>
        <taxon>Fungi</taxon>
        <taxon>Dikarya</taxon>
        <taxon>Ascomycota</taxon>
        <taxon>Pezizomycotina</taxon>
        <taxon>Sordariomycetes</taxon>
        <taxon>Xylariomycetidae</taxon>
        <taxon>Amphisphaeriales</taxon>
        <taxon>Apiosporaceae</taxon>
        <taxon>Apiospora</taxon>
    </lineage>
</organism>
<dbReference type="EMBL" id="JAQQWP010000002">
    <property type="protein sequence ID" value="KAK8130614.1"/>
    <property type="molecule type" value="Genomic_DNA"/>
</dbReference>
<sequence length="104" mass="11324">MTDRAGNIEFLQGWGIYVGKPDEALEQEVIEAVRILGADGYIVRMACTSDVDMLNVSGEGTIRDLTQSRQTIAPTIAPTIARGGEDVFEEERRSVAAECLVHQA</sequence>
<keyword evidence="2" id="KW-1185">Reference proteome</keyword>
<evidence type="ECO:0000313" key="1">
    <source>
        <dbReference type="EMBL" id="KAK8130614.1"/>
    </source>
</evidence>
<accession>A0AAW0R9Q1</accession>
<comment type="caution">
    <text evidence="1">The sequence shown here is derived from an EMBL/GenBank/DDBJ whole genome shotgun (WGS) entry which is preliminary data.</text>
</comment>
<reference evidence="1 2" key="1">
    <citation type="submission" date="2023-01" db="EMBL/GenBank/DDBJ databases">
        <title>Analysis of 21 Apiospora genomes using comparative genomics revels a genus with tremendous synthesis potential of carbohydrate active enzymes and secondary metabolites.</title>
        <authorList>
            <person name="Sorensen T."/>
        </authorList>
    </citation>
    <scope>NUCLEOTIDE SEQUENCE [LARGE SCALE GENOMIC DNA]</scope>
    <source>
        <strain evidence="1 2">CBS 117206</strain>
    </source>
</reference>
<dbReference type="Proteomes" id="UP001392437">
    <property type="component" value="Unassembled WGS sequence"/>
</dbReference>
<protein>
    <submittedName>
        <fullName evidence="1">Uncharacterized protein</fullName>
    </submittedName>
</protein>
<proteinExistence type="predicted"/>
<dbReference type="AlphaFoldDB" id="A0AAW0R9Q1"/>